<feature type="region of interest" description="Disordered" evidence="1">
    <location>
        <begin position="91"/>
        <end position="254"/>
    </location>
</feature>
<dbReference type="Proteomes" id="UP000092730">
    <property type="component" value="Chromosome 4"/>
</dbReference>
<dbReference type="AlphaFoldDB" id="A0A1B9G205"/>
<protein>
    <submittedName>
        <fullName evidence="2">Uncharacterized protein</fullName>
    </submittedName>
</protein>
<feature type="region of interest" description="Disordered" evidence="1">
    <location>
        <begin position="41"/>
        <end position="77"/>
    </location>
</feature>
<name>A0A1B9G205_9TREE</name>
<keyword evidence="4" id="KW-1185">Reference proteome</keyword>
<dbReference type="VEuPathDB" id="FungiDB:I302_04838"/>
<dbReference type="RefSeq" id="XP_019046098.1">
    <property type="nucleotide sequence ID" value="XM_019191468.1"/>
</dbReference>
<dbReference type="GeneID" id="30209237"/>
<evidence type="ECO:0000256" key="1">
    <source>
        <dbReference type="SAM" id="MobiDB-lite"/>
    </source>
</evidence>
<evidence type="ECO:0000313" key="4">
    <source>
        <dbReference type="Proteomes" id="UP000092730"/>
    </source>
</evidence>
<reference evidence="2" key="1">
    <citation type="submission" date="2013-07" db="EMBL/GenBank/DDBJ databases">
        <title>The Genome Sequence of Cryptococcus bestiolae CBS10118.</title>
        <authorList>
            <consortium name="The Broad Institute Genome Sequencing Platform"/>
            <person name="Cuomo C."/>
            <person name="Litvintseva A."/>
            <person name="Chen Y."/>
            <person name="Heitman J."/>
            <person name="Sun S."/>
            <person name="Springer D."/>
            <person name="Dromer F."/>
            <person name="Young S.K."/>
            <person name="Zeng Q."/>
            <person name="Gargeya S."/>
            <person name="Fitzgerald M."/>
            <person name="Abouelleil A."/>
            <person name="Alvarado L."/>
            <person name="Berlin A.M."/>
            <person name="Chapman S.B."/>
            <person name="Dewar J."/>
            <person name="Goldberg J."/>
            <person name="Griggs A."/>
            <person name="Gujja S."/>
            <person name="Hansen M."/>
            <person name="Howarth C."/>
            <person name="Imamovic A."/>
            <person name="Larimer J."/>
            <person name="McCowan C."/>
            <person name="Murphy C."/>
            <person name="Pearson M."/>
            <person name="Priest M."/>
            <person name="Roberts A."/>
            <person name="Saif S."/>
            <person name="Shea T."/>
            <person name="Sykes S."/>
            <person name="Wortman J."/>
            <person name="Nusbaum C."/>
            <person name="Birren B."/>
        </authorList>
    </citation>
    <scope>NUCLEOTIDE SEQUENCE [LARGE SCALE GENOMIC DNA]</scope>
    <source>
        <strain evidence="2">CBS 10118</strain>
    </source>
</reference>
<feature type="compositionally biased region" description="Low complexity" evidence="1">
    <location>
        <begin position="191"/>
        <end position="203"/>
    </location>
</feature>
<proteinExistence type="predicted"/>
<feature type="compositionally biased region" description="Basic and acidic residues" evidence="1">
    <location>
        <begin position="376"/>
        <end position="385"/>
    </location>
</feature>
<accession>A0A1B9G205</accession>
<feature type="compositionally biased region" description="Basic and acidic residues" evidence="1">
    <location>
        <begin position="131"/>
        <end position="145"/>
    </location>
</feature>
<evidence type="ECO:0000313" key="2">
    <source>
        <dbReference type="EMBL" id="OCF25028.1"/>
    </source>
</evidence>
<reference evidence="3" key="4">
    <citation type="submission" date="2024-02" db="EMBL/GenBank/DDBJ databases">
        <title>Comparative genomics of Cryptococcus and Kwoniella reveals pathogenesis evolution and contrasting modes of karyotype evolution via chromosome fusion or intercentromeric recombination.</title>
        <authorList>
            <person name="Coelho M.A."/>
            <person name="David-Palma M."/>
            <person name="Shea T."/>
            <person name="Bowers K."/>
            <person name="McGinley-Smith S."/>
            <person name="Mohammad A.W."/>
            <person name="Gnirke A."/>
            <person name="Yurkov A.M."/>
            <person name="Nowrousian M."/>
            <person name="Sun S."/>
            <person name="Cuomo C.A."/>
            <person name="Heitman J."/>
        </authorList>
    </citation>
    <scope>NUCLEOTIDE SEQUENCE</scope>
    <source>
        <strain evidence="3">CBS 10118</strain>
    </source>
</reference>
<reference evidence="2" key="3">
    <citation type="submission" date="2014-01" db="EMBL/GenBank/DDBJ databases">
        <title>Evolution of pathogenesis and genome organization in the Tremellales.</title>
        <authorList>
            <person name="Cuomo C."/>
            <person name="Litvintseva A."/>
            <person name="Heitman J."/>
            <person name="Chen Y."/>
            <person name="Sun S."/>
            <person name="Springer D."/>
            <person name="Dromer F."/>
            <person name="Young S."/>
            <person name="Zeng Q."/>
            <person name="Chapman S."/>
            <person name="Gujja S."/>
            <person name="Saif S."/>
            <person name="Birren B."/>
        </authorList>
    </citation>
    <scope>NUCLEOTIDE SEQUENCE</scope>
    <source>
        <strain evidence="2">CBS 10118</strain>
    </source>
</reference>
<dbReference type="EMBL" id="CP144544">
    <property type="protein sequence ID" value="WVW83697.1"/>
    <property type="molecule type" value="Genomic_DNA"/>
</dbReference>
<organism evidence="2">
    <name type="scientific">Kwoniella bestiolae CBS 10118</name>
    <dbReference type="NCBI Taxonomy" id="1296100"/>
    <lineage>
        <taxon>Eukaryota</taxon>
        <taxon>Fungi</taxon>
        <taxon>Dikarya</taxon>
        <taxon>Basidiomycota</taxon>
        <taxon>Agaricomycotina</taxon>
        <taxon>Tremellomycetes</taxon>
        <taxon>Tremellales</taxon>
        <taxon>Cryptococcaceae</taxon>
        <taxon>Kwoniella</taxon>
    </lineage>
</organism>
<feature type="compositionally biased region" description="Polar residues" evidence="1">
    <location>
        <begin position="240"/>
        <end position="254"/>
    </location>
</feature>
<feature type="compositionally biased region" description="Low complexity" evidence="1">
    <location>
        <begin position="286"/>
        <end position="317"/>
    </location>
</feature>
<sequence>MTVALEVRKAGEGIGGSGLAQKDKENEVDIWSKEYNIINEMAVPPPPIPARSRLRSVPSKQLLEDHDRTSSIDGPSNMKIITHKQSNLSLFKLPVDPPLTPTPISPTSSTSIRESPSSDGAFGSGKRKGSKAVERDPLKVRDGLQAKESTSGVYTPSTFPGAQGPRPSHFPTHVYTPTKFSLYPQTGYPVSPSGSSSSSQSDSTAPPKTPLSPTGRLSKAVSSNMRRLSSGIVSLKDRTSYGSTTPTTHQRSVTTPMLESGEYNYRFPTSDSYETNYGGTGHSRESSSSWASWSAAPRIPPSSGSSYFPPVSSPVSGLGMEIDTHNDKTVVIDSSMDPDSVNFAVPAEPRSPALGLGPGSGSLAGKGKRKPVPRLGGEEVQVHAM</sequence>
<dbReference type="EMBL" id="KI894021">
    <property type="protein sequence ID" value="OCF25028.1"/>
    <property type="molecule type" value="Genomic_DNA"/>
</dbReference>
<gene>
    <name evidence="2" type="ORF">I302_04838</name>
    <name evidence="3" type="ORF">I302_105718</name>
</gene>
<dbReference type="OrthoDB" id="2564844at2759"/>
<feature type="region of interest" description="Disordered" evidence="1">
    <location>
        <begin position="341"/>
        <end position="385"/>
    </location>
</feature>
<feature type="compositionally biased region" description="Polar residues" evidence="1">
    <location>
        <begin position="147"/>
        <end position="160"/>
    </location>
</feature>
<feature type="compositionally biased region" description="Pro residues" evidence="1">
    <location>
        <begin position="95"/>
        <end position="104"/>
    </location>
</feature>
<dbReference type="KEGG" id="kbi:30209237"/>
<feature type="region of interest" description="Disordered" evidence="1">
    <location>
        <begin position="276"/>
        <end position="321"/>
    </location>
</feature>
<reference evidence="3" key="2">
    <citation type="submission" date="2013-07" db="EMBL/GenBank/DDBJ databases">
        <authorList>
            <consortium name="The Broad Institute Genome Sequencing Platform"/>
            <person name="Cuomo C."/>
            <person name="Litvintseva A."/>
            <person name="Chen Y."/>
            <person name="Heitman J."/>
            <person name="Sun S."/>
            <person name="Springer D."/>
            <person name="Dromer F."/>
            <person name="Young S.K."/>
            <person name="Zeng Q."/>
            <person name="Gargeya S."/>
            <person name="Fitzgerald M."/>
            <person name="Abouelleil A."/>
            <person name="Alvarado L."/>
            <person name="Berlin A.M."/>
            <person name="Chapman S.B."/>
            <person name="Dewar J."/>
            <person name="Goldberg J."/>
            <person name="Griggs A."/>
            <person name="Gujja S."/>
            <person name="Hansen M."/>
            <person name="Howarth C."/>
            <person name="Imamovic A."/>
            <person name="Larimer J."/>
            <person name="McCowan C."/>
            <person name="Murphy C."/>
            <person name="Pearson M."/>
            <person name="Priest M."/>
            <person name="Roberts A."/>
            <person name="Saif S."/>
            <person name="Shea T."/>
            <person name="Sykes S."/>
            <person name="Wortman J."/>
            <person name="Nusbaum C."/>
            <person name="Birren B."/>
        </authorList>
    </citation>
    <scope>NUCLEOTIDE SEQUENCE</scope>
    <source>
        <strain evidence="3">CBS 10118</strain>
    </source>
</reference>
<feature type="compositionally biased region" description="Low complexity" evidence="1">
    <location>
        <begin position="105"/>
        <end position="118"/>
    </location>
</feature>
<evidence type="ECO:0000313" key="3">
    <source>
        <dbReference type="EMBL" id="WVW83697.1"/>
    </source>
</evidence>